<reference evidence="2" key="1">
    <citation type="submission" date="2021-06" db="EMBL/GenBank/DDBJ databases">
        <authorList>
            <person name="Hodson N. C."/>
            <person name="Mongue J. A."/>
            <person name="Jaron S. K."/>
        </authorList>
    </citation>
    <scope>NUCLEOTIDE SEQUENCE</scope>
</reference>
<evidence type="ECO:0000313" key="3">
    <source>
        <dbReference type="Proteomes" id="UP000708208"/>
    </source>
</evidence>
<sequence>MKSFVVLATVLAVANANPGLLAGHGLAYSGLGHLGLAAGPIQYAASPIQYAAAPIQYAA</sequence>
<feature type="chain" id="PRO_5035256383" evidence="1">
    <location>
        <begin position="17"/>
        <end position="59"/>
    </location>
</feature>
<dbReference type="Proteomes" id="UP000708208">
    <property type="component" value="Unassembled WGS sequence"/>
</dbReference>
<accession>A0A8J2KJC6</accession>
<gene>
    <name evidence="2" type="ORF">AFUS01_LOCUS29576</name>
</gene>
<name>A0A8J2KJC6_9HEXA</name>
<feature type="non-terminal residue" evidence="2">
    <location>
        <position position="1"/>
    </location>
</feature>
<protein>
    <submittedName>
        <fullName evidence="2">Uncharacterized protein</fullName>
    </submittedName>
</protein>
<dbReference type="EMBL" id="CAJVCH010439625">
    <property type="protein sequence ID" value="CAG7819106.1"/>
    <property type="molecule type" value="Genomic_DNA"/>
</dbReference>
<dbReference type="AlphaFoldDB" id="A0A8J2KJC6"/>
<feature type="signal peptide" evidence="1">
    <location>
        <begin position="1"/>
        <end position="16"/>
    </location>
</feature>
<evidence type="ECO:0000313" key="2">
    <source>
        <dbReference type="EMBL" id="CAG7819106.1"/>
    </source>
</evidence>
<keyword evidence="1" id="KW-0732">Signal</keyword>
<comment type="caution">
    <text evidence="2">The sequence shown here is derived from an EMBL/GenBank/DDBJ whole genome shotgun (WGS) entry which is preliminary data.</text>
</comment>
<organism evidence="2 3">
    <name type="scientific">Allacma fusca</name>
    <dbReference type="NCBI Taxonomy" id="39272"/>
    <lineage>
        <taxon>Eukaryota</taxon>
        <taxon>Metazoa</taxon>
        <taxon>Ecdysozoa</taxon>
        <taxon>Arthropoda</taxon>
        <taxon>Hexapoda</taxon>
        <taxon>Collembola</taxon>
        <taxon>Symphypleona</taxon>
        <taxon>Sminthuridae</taxon>
        <taxon>Allacma</taxon>
    </lineage>
</organism>
<keyword evidence="3" id="KW-1185">Reference proteome</keyword>
<evidence type="ECO:0000256" key="1">
    <source>
        <dbReference type="SAM" id="SignalP"/>
    </source>
</evidence>
<proteinExistence type="predicted"/>